<evidence type="ECO:0000313" key="7">
    <source>
        <dbReference type="EMBL" id="OGG91955.1"/>
    </source>
</evidence>
<dbReference type="Pfam" id="PF07690">
    <property type="entry name" value="MFS_1"/>
    <property type="match status" value="1"/>
</dbReference>
<feature type="transmembrane region" description="Helical" evidence="5">
    <location>
        <begin position="12"/>
        <end position="35"/>
    </location>
</feature>
<dbReference type="InterPro" id="IPR036259">
    <property type="entry name" value="MFS_trans_sf"/>
</dbReference>
<dbReference type="PANTHER" id="PTHR23530:SF1">
    <property type="entry name" value="PERMEASE, MAJOR FACILITATOR SUPERFAMILY-RELATED"/>
    <property type="match status" value="1"/>
</dbReference>
<comment type="caution">
    <text evidence="7">The sequence shown here is derived from an EMBL/GenBank/DDBJ whole genome shotgun (WGS) entry which is preliminary data.</text>
</comment>
<evidence type="ECO:0000256" key="4">
    <source>
        <dbReference type="ARBA" id="ARBA00023136"/>
    </source>
</evidence>
<dbReference type="SUPFAM" id="SSF103473">
    <property type="entry name" value="MFS general substrate transporter"/>
    <property type="match status" value="1"/>
</dbReference>
<feature type="transmembrane region" description="Helical" evidence="5">
    <location>
        <begin position="254"/>
        <end position="274"/>
    </location>
</feature>
<feature type="transmembrane region" description="Helical" evidence="5">
    <location>
        <begin position="73"/>
        <end position="89"/>
    </location>
</feature>
<feature type="transmembrane region" description="Helical" evidence="5">
    <location>
        <begin position="141"/>
        <end position="159"/>
    </location>
</feature>
<evidence type="ECO:0000313" key="8">
    <source>
        <dbReference type="Proteomes" id="UP000177320"/>
    </source>
</evidence>
<evidence type="ECO:0000256" key="2">
    <source>
        <dbReference type="ARBA" id="ARBA00022692"/>
    </source>
</evidence>
<feature type="transmembrane region" description="Helical" evidence="5">
    <location>
        <begin position="41"/>
        <end position="61"/>
    </location>
</feature>
<proteinExistence type="predicted"/>
<evidence type="ECO:0000256" key="1">
    <source>
        <dbReference type="ARBA" id="ARBA00004141"/>
    </source>
</evidence>
<dbReference type="EMBL" id="MFNA01000031">
    <property type="protein sequence ID" value="OGG91955.1"/>
    <property type="molecule type" value="Genomic_DNA"/>
</dbReference>
<feature type="domain" description="Major facilitator superfamily (MFS) profile" evidence="6">
    <location>
        <begin position="1"/>
        <end position="398"/>
    </location>
</feature>
<protein>
    <recommendedName>
        <fullName evidence="6">Major facilitator superfamily (MFS) profile domain-containing protein</fullName>
    </recommendedName>
</protein>
<dbReference type="InterPro" id="IPR053160">
    <property type="entry name" value="MFS_DHA3_Transporter"/>
</dbReference>
<dbReference type="AlphaFoldDB" id="A0A1F6G1I4"/>
<dbReference type="Proteomes" id="UP000177320">
    <property type="component" value="Unassembled WGS sequence"/>
</dbReference>
<keyword evidence="2 5" id="KW-0812">Transmembrane</keyword>
<keyword evidence="4 5" id="KW-0472">Membrane</keyword>
<keyword evidence="3 5" id="KW-1133">Transmembrane helix</keyword>
<reference evidence="7 8" key="1">
    <citation type="journal article" date="2016" name="Nat. Commun.">
        <title>Thousands of microbial genomes shed light on interconnected biogeochemical processes in an aquifer system.</title>
        <authorList>
            <person name="Anantharaman K."/>
            <person name="Brown C.T."/>
            <person name="Hug L.A."/>
            <person name="Sharon I."/>
            <person name="Castelle C.J."/>
            <person name="Probst A.J."/>
            <person name="Thomas B.C."/>
            <person name="Singh A."/>
            <person name="Wilkins M.J."/>
            <person name="Karaoz U."/>
            <person name="Brodie E.L."/>
            <person name="Williams K.H."/>
            <person name="Hubbard S.S."/>
            <person name="Banfield J.F."/>
        </authorList>
    </citation>
    <scope>NUCLEOTIDE SEQUENCE [LARGE SCALE GENOMIC DNA]</scope>
</reference>
<accession>A0A1F6G1I4</accession>
<dbReference type="InterPro" id="IPR020846">
    <property type="entry name" value="MFS_dom"/>
</dbReference>
<gene>
    <name evidence="7" type="ORF">A3H03_02260</name>
</gene>
<dbReference type="Gene3D" id="1.20.1250.20">
    <property type="entry name" value="MFS general substrate transporter like domains"/>
    <property type="match status" value="1"/>
</dbReference>
<dbReference type="PANTHER" id="PTHR23530">
    <property type="entry name" value="TRANSPORT PROTEIN-RELATED"/>
    <property type="match status" value="1"/>
</dbReference>
<feature type="transmembrane region" description="Helical" evidence="5">
    <location>
        <begin position="165"/>
        <end position="184"/>
    </location>
</feature>
<feature type="transmembrane region" description="Helical" evidence="5">
    <location>
        <begin position="214"/>
        <end position="234"/>
    </location>
</feature>
<organism evidence="7 8">
    <name type="scientific">Candidatus Kuenenbacteria bacterium RIFCSPLOWO2_12_FULL_42_13</name>
    <dbReference type="NCBI Taxonomy" id="1798565"/>
    <lineage>
        <taxon>Bacteria</taxon>
        <taxon>Candidatus Kueneniibacteriota</taxon>
    </lineage>
</organism>
<dbReference type="PROSITE" id="PS00216">
    <property type="entry name" value="SUGAR_TRANSPORT_1"/>
    <property type="match status" value="1"/>
</dbReference>
<evidence type="ECO:0000259" key="6">
    <source>
        <dbReference type="PROSITE" id="PS50850"/>
    </source>
</evidence>
<dbReference type="InterPro" id="IPR011701">
    <property type="entry name" value="MFS"/>
</dbReference>
<feature type="transmembrane region" description="Helical" evidence="5">
    <location>
        <begin position="286"/>
        <end position="317"/>
    </location>
</feature>
<sequence length="409" mass="45538">MFKKGELKLLSPFYAHSLIFNLTKVIMPFYVLYFLGIGLSFLQISLISGIRSAVAIIFEIPTGVIADKYGRKNSVIFGYLFTAVSLALIPLSNNFYIIAAIFAIDAFFETFINGADRAWAVDLIKSTDESLLDRYFLKTRLFRNIGMIIAPIIAGFIIGQHSMKILWWVFAAGIIVSNLILVWAKEIRQKTLEIAAPQKQIRAIMTKSLESVKYAFSHKIIFLLLLGIFIFYFVDEITSLVWTPHLQNNGLDLPSIGLLFSIISIIGIAIPIITQAILKRKNKISLILASAICYAVLLFAAGSINSIAALAVIFIFFNSLDEIFLPLEESLINEFIQNQQRATVLSIKSMVESLAAIIGAPLAGLVAGAIIGPKVFMISGILILLCSVIYFFVWNKIKRPEVISFRPRP</sequence>
<dbReference type="InterPro" id="IPR005829">
    <property type="entry name" value="Sugar_transporter_CS"/>
</dbReference>
<comment type="subcellular location">
    <subcellularLocation>
        <location evidence="1">Membrane</location>
        <topology evidence="1">Multi-pass membrane protein</topology>
    </subcellularLocation>
</comment>
<evidence type="ECO:0000256" key="3">
    <source>
        <dbReference type="ARBA" id="ARBA00022989"/>
    </source>
</evidence>
<name>A0A1F6G1I4_9BACT</name>
<dbReference type="GO" id="GO:0016020">
    <property type="term" value="C:membrane"/>
    <property type="evidence" value="ECO:0007669"/>
    <property type="project" value="UniProtKB-SubCell"/>
</dbReference>
<evidence type="ECO:0000256" key="5">
    <source>
        <dbReference type="SAM" id="Phobius"/>
    </source>
</evidence>
<dbReference type="PROSITE" id="PS50850">
    <property type="entry name" value="MFS"/>
    <property type="match status" value="1"/>
</dbReference>
<dbReference type="GO" id="GO:0022857">
    <property type="term" value="F:transmembrane transporter activity"/>
    <property type="evidence" value="ECO:0007669"/>
    <property type="project" value="InterPro"/>
</dbReference>
<feature type="transmembrane region" description="Helical" evidence="5">
    <location>
        <begin position="375"/>
        <end position="394"/>
    </location>
</feature>